<organism evidence="2 3">
    <name type="scientific">Pseudomonas phage YMC11/06/C171_PPU_BP</name>
    <dbReference type="NCBI Taxonomy" id="1777063"/>
    <lineage>
        <taxon>Viruses</taxon>
        <taxon>Duplodnaviria</taxon>
        <taxon>Heunggongvirae</taxon>
        <taxon>Uroviricota</taxon>
        <taxon>Caudoviricetes</taxon>
        <taxon>Autographivirales</taxon>
        <taxon>Autoscriptoviridae</taxon>
        <taxon>Corkvirinae</taxon>
        <taxon>Kantovirus</taxon>
        <taxon>Kantovirus C171</taxon>
    </lineage>
</organism>
<keyword evidence="3" id="KW-1185">Reference proteome</keyword>
<keyword evidence="1" id="KW-0812">Transmembrane</keyword>
<protein>
    <submittedName>
        <fullName evidence="2">Uncharacterized protein</fullName>
    </submittedName>
</protein>
<keyword evidence="1" id="KW-0472">Membrane</keyword>
<dbReference type="KEGG" id="vg:28801999"/>
<gene>
    <name evidence="2" type="ORF">C171_00240</name>
</gene>
<dbReference type="GeneID" id="28801999"/>
<dbReference type="Proteomes" id="UP000201907">
    <property type="component" value="Segment"/>
</dbReference>
<feature type="transmembrane region" description="Helical" evidence="1">
    <location>
        <begin position="15"/>
        <end position="38"/>
    </location>
</feature>
<keyword evidence="1" id="KW-1133">Transmembrane helix</keyword>
<proteinExistence type="predicted"/>
<evidence type="ECO:0000256" key="1">
    <source>
        <dbReference type="SAM" id="Phobius"/>
    </source>
</evidence>
<evidence type="ECO:0000313" key="2">
    <source>
        <dbReference type="EMBL" id="AMO43648.1"/>
    </source>
</evidence>
<reference evidence="2 3" key="1">
    <citation type="submission" date="2015-12" db="EMBL/GenBank/DDBJ databases">
        <title>Complete Genome Sequence of the Pseudomonas putida phage YMC11/06/C171_PPU_BP.</title>
        <authorList>
            <person name="Jeon J."/>
            <person name="Yong D."/>
            <person name="Lee K."/>
        </authorList>
    </citation>
    <scope>NUCLEOTIDE SEQUENCE [LARGE SCALE GENOMIC DNA]</scope>
</reference>
<accession>A0A127KNY5</accession>
<dbReference type="EMBL" id="KU310944">
    <property type="protein sequence ID" value="AMO43648.1"/>
    <property type="molecule type" value="Genomic_DNA"/>
</dbReference>
<sequence>MANKLVELLELQVRLPLWLFIAGASSLGYDAINALGVLG</sequence>
<name>A0A127KNY5_9CAUD</name>
<evidence type="ECO:0000313" key="3">
    <source>
        <dbReference type="Proteomes" id="UP000201907"/>
    </source>
</evidence>
<dbReference type="RefSeq" id="YP_009275042.1">
    <property type="nucleotide sequence ID" value="NC_030923.1"/>
</dbReference>